<name>A0ACB8A122_9AGAM</name>
<organism evidence="1 2">
    <name type="scientific">Hygrophoropsis aurantiaca</name>
    <dbReference type="NCBI Taxonomy" id="72124"/>
    <lineage>
        <taxon>Eukaryota</taxon>
        <taxon>Fungi</taxon>
        <taxon>Dikarya</taxon>
        <taxon>Basidiomycota</taxon>
        <taxon>Agaricomycotina</taxon>
        <taxon>Agaricomycetes</taxon>
        <taxon>Agaricomycetidae</taxon>
        <taxon>Boletales</taxon>
        <taxon>Coniophorineae</taxon>
        <taxon>Hygrophoropsidaceae</taxon>
        <taxon>Hygrophoropsis</taxon>
    </lineage>
</organism>
<protein>
    <submittedName>
        <fullName evidence="1">Uncharacterized protein</fullName>
    </submittedName>
</protein>
<keyword evidence="2" id="KW-1185">Reference proteome</keyword>
<dbReference type="EMBL" id="MU267965">
    <property type="protein sequence ID" value="KAH7906869.1"/>
    <property type="molecule type" value="Genomic_DNA"/>
</dbReference>
<dbReference type="Proteomes" id="UP000790377">
    <property type="component" value="Unassembled WGS sequence"/>
</dbReference>
<evidence type="ECO:0000313" key="1">
    <source>
        <dbReference type="EMBL" id="KAH7906869.1"/>
    </source>
</evidence>
<sequence>MSTALQINWISNRVLNREPRFPRLITAAIFGVDCDAGFFVQLPCTQRPGESDLVSKLLAYLYLCPVDLPDTADEEVDEDDSVVDYPIKQLRWKLPKGHKKFKQQIASLRIDSILGLDGETAAQLENMFTLFYVKQSHAEATYPRNNLVAKLGQKHYPARAGAFYGGVLVVKNPVGDHKKATHITQEDMGHPSSSFGRKRVLSWPI</sequence>
<evidence type="ECO:0000313" key="2">
    <source>
        <dbReference type="Proteomes" id="UP000790377"/>
    </source>
</evidence>
<accession>A0ACB8A122</accession>
<comment type="caution">
    <text evidence="1">The sequence shown here is derived from an EMBL/GenBank/DDBJ whole genome shotgun (WGS) entry which is preliminary data.</text>
</comment>
<gene>
    <name evidence="1" type="ORF">BJ138DRAFT_1182811</name>
</gene>
<reference evidence="1" key="1">
    <citation type="journal article" date="2021" name="New Phytol.">
        <title>Evolutionary innovations through gain and loss of genes in the ectomycorrhizal Boletales.</title>
        <authorList>
            <person name="Wu G."/>
            <person name="Miyauchi S."/>
            <person name="Morin E."/>
            <person name="Kuo A."/>
            <person name="Drula E."/>
            <person name="Varga T."/>
            <person name="Kohler A."/>
            <person name="Feng B."/>
            <person name="Cao Y."/>
            <person name="Lipzen A."/>
            <person name="Daum C."/>
            <person name="Hundley H."/>
            <person name="Pangilinan J."/>
            <person name="Johnson J."/>
            <person name="Barry K."/>
            <person name="LaButti K."/>
            <person name="Ng V."/>
            <person name="Ahrendt S."/>
            <person name="Min B."/>
            <person name="Choi I.G."/>
            <person name="Park H."/>
            <person name="Plett J.M."/>
            <person name="Magnuson J."/>
            <person name="Spatafora J.W."/>
            <person name="Nagy L.G."/>
            <person name="Henrissat B."/>
            <person name="Grigoriev I.V."/>
            <person name="Yang Z.L."/>
            <person name="Xu J."/>
            <person name="Martin F.M."/>
        </authorList>
    </citation>
    <scope>NUCLEOTIDE SEQUENCE</scope>
    <source>
        <strain evidence="1">ATCC 28755</strain>
    </source>
</reference>
<proteinExistence type="predicted"/>